<proteinExistence type="predicted"/>
<accession>A0A0G0GCH4</accession>
<evidence type="ECO:0000313" key="4">
    <source>
        <dbReference type="Proteomes" id="UP000034849"/>
    </source>
</evidence>
<feature type="transmembrane region" description="Helical" evidence="1">
    <location>
        <begin position="25"/>
        <end position="45"/>
    </location>
</feature>
<dbReference type="InterPro" id="IPR036938">
    <property type="entry name" value="PAP2/HPO_sf"/>
</dbReference>
<dbReference type="Proteomes" id="UP000034849">
    <property type="component" value="Unassembled WGS sequence"/>
</dbReference>
<evidence type="ECO:0000259" key="2">
    <source>
        <dbReference type="SMART" id="SM00014"/>
    </source>
</evidence>
<dbReference type="EMBL" id="LBSX01000007">
    <property type="protein sequence ID" value="KKQ27657.1"/>
    <property type="molecule type" value="Genomic_DNA"/>
</dbReference>
<dbReference type="Pfam" id="PF01569">
    <property type="entry name" value="PAP2"/>
    <property type="match status" value="1"/>
</dbReference>
<evidence type="ECO:0000313" key="3">
    <source>
        <dbReference type="EMBL" id="KKQ27657.1"/>
    </source>
</evidence>
<dbReference type="STRING" id="1619046.US42_C0007G0048"/>
<feature type="domain" description="Phosphatidic acid phosphatase type 2/haloperoxidase" evidence="2">
    <location>
        <begin position="58"/>
        <end position="170"/>
    </location>
</feature>
<sequence length="188" mass="21844">MKLSWSHKLFLKINKELGKNQVRDFVFLYAAHWSIYILGFAILQWVSSSLDLMSLKIFIKLILTATVFGYVGNCLMALVWRHPRPHKELQDVKILFNPVENWKSFPSDHATISFIFVFVALMFHPPLLLAIFFFALAILVSAARVYAGVHYPRDIVGGLFFAFIYSAIAFWLLQYISEPLYQYFINLL</sequence>
<feature type="transmembrane region" description="Helical" evidence="1">
    <location>
        <begin position="112"/>
        <end position="143"/>
    </location>
</feature>
<gene>
    <name evidence="3" type="ORF">US42_C0007G0048</name>
</gene>
<dbReference type="GO" id="GO:0042392">
    <property type="term" value="F:sphingosine-1-phosphate phosphatase activity"/>
    <property type="evidence" value="ECO:0007669"/>
    <property type="project" value="TreeGrafter"/>
</dbReference>
<comment type="caution">
    <text evidence="3">The sequence shown here is derived from an EMBL/GenBank/DDBJ whole genome shotgun (WGS) entry which is preliminary data.</text>
</comment>
<dbReference type="Gene3D" id="1.20.144.10">
    <property type="entry name" value="Phosphatidic acid phosphatase type 2/haloperoxidase"/>
    <property type="match status" value="1"/>
</dbReference>
<name>A0A0G0GCH4_9BACT</name>
<keyword evidence="1" id="KW-0472">Membrane</keyword>
<feature type="transmembrane region" description="Helical" evidence="1">
    <location>
        <begin position="155"/>
        <end position="173"/>
    </location>
</feature>
<reference evidence="3 4" key="1">
    <citation type="journal article" date="2015" name="Nature">
        <title>rRNA introns, odd ribosomes, and small enigmatic genomes across a large radiation of phyla.</title>
        <authorList>
            <person name="Brown C.T."/>
            <person name="Hug L.A."/>
            <person name="Thomas B.C."/>
            <person name="Sharon I."/>
            <person name="Castelle C.J."/>
            <person name="Singh A."/>
            <person name="Wilkins M.J."/>
            <person name="Williams K.H."/>
            <person name="Banfield J.F."/>
        </authorList>
    </citation>
    <scope>NUCLEOTIDE SEQUENCE [LARGE SCALE GENOMIC DNA]</scope>
</reference>
<feature type="transmembrane region" description="Helical" evidence="1">
    <location>
        <begin position="57"/>
        <end position="80"/>
    </location>
</feature>
<organism evidence="3 4">
    <name type="scientific">Candidatus Magasanikbacteria bacterium GW2011_GWC2_37_14</name>
    <dbReference type="NCBI Taxonomy" id="1619046"/>
    <lineage>
        <taxon>Bacteria</taxon>
        <taxon>Candidatus Magasanikiibacteriota</taxon>
    </lineage>
</organism>
<dbReference type="AlphaFoldDB" id="A0A0G0GCH4"/>
<dbReference type="PANTHER" id="PTHR14969">
    <property type="entry name" value="SPHINGOSINE-1-PHOSPHATE PHOSPHOHYDROLASE"/>
    <property type="match status" value="1"/>
</dbReference>
<keyword evidence="1" id="KW-0812">Transmembrane</keyword>
<dbReference type="InterPro" id="IPR000326">
    <property type="entry name" value="PAP2/HPO"/>
</dbReference>
<dbReference type="SMART" id="SM00014">
    <property type="entry name" value="acidPPc"/>
    <property type="match status" value="1"/>
</dbReference>
<protein>
    <recommendedName>
        <fullName evidence="2">Phosphatidic acid phosphatase type 2/haloperoxidase domain-containing protein</fullName>
    </recommendedName>
</protein>
<keyword evidence="1" id="KW-1133">Transmembrane helix</keyword>
<evidence type="ECO:0000256" key="1">
    <source>
        <dbReference type="SAM" id="Phobius"/>
    </source>
</evidence>
<dbReference type="PANTHER" id="PTHR14969:SF13">
    <property type="entry name" value="AT30094P"/>
    <property type="match status" value="1"/>
</dbReference>
<dbReference type="SUPFAM" id="SSF48317">
    <property type="entry name" value="Acid phosphatase/Vanadium-dependent haloperoxidase"/>
    <property type="match status" value="1"/>
</dbReference>